<evidence type="ECO:0000256" key="1">
    <source>
        <dbReference type="SAM" id="MobiDB-lite"/>
    </source>
</evidence>
<protein>
    <recommendedName>
        <fullName evidence="4">Helix-turn-helix domain-containing protein</fullName>
    </recommendedName>
</protein>
<evidence type="ECO:0000313" key="2">
    <source>
        <dbReference type="EMBL" id="MFC6354929.1"/>
    </source>
</evidence>
<proteinExistence type="predicted"/>
<keyword evidence="3" id="KW-1185">Reference proteome</keyword>
<dbReference type="Proteomes" id="UP001596306">
    <property type="component" value="Unassembled WGS sequence"/>
</dbReference>
<gene>
    <name evidence="2" type="ORF">ACFQB0_02215</name>
</gene>
<dbReference type="EMBL" id="JBHSTP010000001">
    <property type="protein sequence ID" value="MFC6354929.1"/>
    <property type="molecule type" value="Genomic_DNA"/>
</dbReference>
<organism evidence="2 3">
    <name type="scientific">Luethyella okanaganae</name>
    <dbReference type="NCBI Taxonomy" id="69372"/>
    <lineage>
        <taxon>Bacteria</taxon>
        <taxon>Bacillati</taxon>
        <taxon>Actinomycetota</taxon>
        <taxon>Actinomycetes</taxon>
        <taxon>Micrococcales</taxon>
        <taxon>Microbacteriaceae</taxon>
        <taxon>Luethyella</taxon>
    </lineage>
</organism>
<reference evidence="3" key="1">
    <citation type="journal article" date="2019" name="Int. J. Syst. Evol. Microbiol.">
        <title>The Global Catalogue of Microorganisms (GCM) 10K type strain sequencing project: providing services to taxonomists for standard genome sequencing and annotation.</title>
        <authorList>
            <consortium name="The Broad Institute Genomics Platform"/>
            <consortium name="The Broad Institute Genome Sequencing Center for Infectious Disease"/>
            <person name="Wu L."/>
            <person name="Ma J."/>
        </authorList>
    </citation>
    <scope>NUCLEOTIDE SEQUENCE [LARGE SCALE GENOMIC DNA]</scope>
    <source>
        <strain evidence="3">CCUG 43304</strain>
    </source>
</reference>
<name>A0ABW1VAG3_9MICO</name>
<comment type="caution">
    <text evidence="2">The sequence shown here is derived from an EMBL/GenBank/DDBJ whole genome shotgun (WGS) entry which is preliminary data.</text>
</comment>
<sequence>MPLSSSTRAALERLLSLETADASADGLERLRAIRSLQLALDAEPATLSAVREALADGADWNEIAEAAGLKAAAAKNRWYGGDAEIAARREASRKRSARPSAKPTGLPGLSVAEAAERLGVSVQAVYLRVTRGTLRAETVEVPDGRTYKRVFLSEDAAE</sequence>
<evidence type="ECO:0008006" key="4">
    <source>
        <dbReference type="Google" id="ProtNLM"/>
    </source>
</evidence>
<dbReference type="RefSeq" id="WP_386727041.1">
    <property type="nucleotide sequence ID" value="NZ_JBHSTP010000001.1"/>
</dbReference>
<accession>A0ABW1VAG3</accession>
<evidence type="ECO:0000313" key="3">
    <source>
        <dbReference type="Proteomes" id="UP001596306"/>
    </source>
</evidence>
<feature type="region of interest" description="Disordered" evidence="1">
    <location>
        <begin position="89"/>
        <end position="108"/>
    </location>
</feature>